<reference evidence="2 3" key="1">
    <citation type="submission" date="2020-04" db="EMBL/GenBank/DDBJ databases">
        <title>Draft genome of Pyxidicoccus fallax type strain.</title>
        <authorList>
            <person name="Whitworth D.E."/>
        </authorList>
    </citation>
    <scope>NUCLEOTIDE SEQUENCE [LARGE SCALE GENOMIC DNA]</scope>
    <source>
        <strain evidence="2 3">DSM 14698</strain>
    </source>
</reference>
<dbReference type="EMBL" id="JABBJJ010000080">
    <property type="protein sequence ID" value="NMO16848.1"/>
    <property type="molecule type" value="Genomic_DNA"/>
</dbReference>
<evidence type="ECO:0008006" key="4">
    <source>
        <dbReference type="Google" id="ProtNLM"/>
    </source>
</evidence>
<keyword evidence="1" id="KW-0732">Signal</keyword>
<organism evidence="2 3">
    <name type="scientific">Pyxidicoccus fallax</name>
    <dbReference type="NCBI Taxonomy" id="394095"/>
    <lineage>
        <taxon>Bacteria</taxon>
        <taxon>Pseudomonadati</taxon>
        <taxon>Myxococcota</taxon>
        <taxon>Myxococcia</taxon>
        <taxon>Myxococcales</taxon>
        <taxon>Cystobacterineae</taxon>
        <taxon>Myxococcaceae</taxon>
        <taxon>Pyxidicoccus</taxon>
    </lineage>
</organism>
<dbReference type="Proteomes" id="UP000518300">
    <property type="component" value="Unassembled WGS sequence"/>
</dbReference>
<evidence type="ECO:0000313" key="3">
    <source>
        <dbReference type="Proteomes" id="UP000518300"/>
    </source>
</evidence>
<accession>A0A848LHZ6</accession>
<evidence type="ECO:0000256" key="1">
    <source>
        <dbReference type="SAM" id="SignalP"/>
    </source>
</evidence>
<protein>
    <recommendedName>
        <fullName evidence="4">Lipoprotein</fullName>
    </recommendedName>
</protein>
<comment type="caution">
    <text evidence="2">The sequence shown here is derived from an EMBL/GenBank/DDBJ whole genome shotgun (WGS) entry which is preliminary data.</text>
</comment>
<dbReference type="RefSeq" id="WP_169346136.1">
    <property type="nucleotide sequence ID" value="NZ_JABBJJ010000080.1"/>
</dbReference>
<name>A0A848LHZ6_9BACT</name>
<keyword evidence="3" id="KW-1185">Reference proteome</keyword>
<sequence>MAIRSCRPLPVSLSLLVLALSGCGTALHGEDAPALGSRESEIRIANSLTTDALVLNAISANPESNGLLATWPLQALFDPATGHANTRRRLHDPDAQRFMSYLVGCALSDTQSLTWYDPRPPTPGVRQWVGQAGLCPEWKNSAPSPGCLQRVSACLLARNNALGHRVELSMRGEHPHSVTGTNVFTLETKTRPADHDPVTALKFDSFETCGLGESGPQRDCGWKPDGIGICDASGTALVGAGAPTSCSGPAPVLGSSGGQVVLRVCDGVLGCDHASTRNLGEATGSCSGSAPVPVVSFSCTPGQYFSVMTAPWSSTTAHPSATVASSPASVVRYALSERQVYGVREGAFYGNLFAPMSGTGYNPALAQGVNVDVVQVDGRGGYEVEGDDVQVRGSIYRNMYSCFDPAWSTGGAYASSRLCAMPNTNPSLGVNCAATVTGACFNSLAPPSPGRCAVLDGPLTPADGDYEQCKDPMGVTWMFPVTTFLHTACDTMPNADGSKPPCAQR</sequence>
<evidence type="ECO:0000313" key="2">
    <source>
        <dbReference type="EMBL" id="NMO16848.1"/>
    </source>
</evidence>
<gene>
    <name evidence="2" type="ORF">HG543_18565</name>
</gene>
<feature type="chain" id="PRO_5032873177" description="Lipoprotein" evidence="1">
    <location>
        <begin position="29"/>
        <end position="505"/>
    </location>
</feature>
<feature type="signal peptide" evidence="1">
    <location>
        <begin position="1"/>
        <end position="28"/>
    </location>
</feature>
<proteinExistence type="predicted"/>
<dbReference type="PROSITE" id="PS51257">
    <property type="entry name" value="PROKAR_LIPOPROTEIN"/>
    <property type="match status" value="1"/>
</dbReference>
<dbReference type="AlphaFoldDB" id="A0A848LHZ6"/>